<reference evidence="1 2" key="1">
    <citation type="submission" date="2016-10" db="EMBL/GenBank/DDBJ databases">
        <title>Draft Genome sequence of Roseomonas sp. strain M3.</title>
        <authorList>
            <person name="Subhash Y."/>
            <person name="Lee S."/>
        </authorList>
    </citation>
    <scope>NUCLEOTIDE SEQUENCE [LARGE SCALE GENOMIC DNA]</scope>
    <source>
        <strain evidence="1 2">M3</strain>
    </source>
</reference>
<proteinExistence type="predicted"/>
<accession>A0A1V2H2M4</accession>
<keyword evidence="2" id="KW-1185">Reference proteome</keyword>
<evidence type="ECO:0000313" key="1">
    <source>
        <dbReference type="EMBL" id="ONG53449.1"/>
    </source>
</evidence>
<dbReference type="AlphaFoldDB" id="A0A1V2H2M4"/>
<evidence type="ECO:0008006" key="3">
    <source>
        <dbReference type="Google" id="ProtNLM"/>
    </source>
</evidence>
<name>A0A1V2H2M4_9PROT</name>
<protein>
    <recommendedName>
        <fullName evidence="3">Phage tail protein</fullName>
    </recommendedName>
</protein>
<dbReference type="Pfam" id="PF18906">
    <property type="entry name" value="Phage_tube_2"/>
    <property type="match status" value="1"/>
</dbReference>
<organism evidence="1 2">
    <name type="scientific">Teichococcus deserti</name>
    <dbReference type="NCBI Taxonomy" id="1817963"/>
    <lineage>
        <taxon>Bacteria</taxon>
        <taxon>Pseudomonadati</taxon>
        <taxon>Pseudomonadota</taxon>
        <taxon>Alphaproteobacteria</taxon>
        <taxon>Acetobacterales</taxon>
        <taxon>Roseomonadaceae</taxon>
        <taxon>Roseomonas</taxon>
    </lineage>
</organism>
<dbReference type="RefSeq" id="WP_076957612.1">
    <property type="nucleotide sequence ID" value="NZ_MLCO01000101.1"/>
</dbReference>
<dbReference type="Proteomes" id="UP000188879">
    <property type="component" value="Unassembled WGS sequence"/>
</dbReference>
<sequence length="400" mass="41422">MPSVSGYQAGIEANDVELSYALEATWGVKPAVAFNALRYTGESLAGEKQRSRPSEINKKKQVSASVTQQESAGGGLNFALSYGTFDDLIACLLGDDWSAALAIDGVGGDIVAAATGNKLTSATAGKFAAVQVGQWIKLSGFTASAGANNGFYKVAAKASALELTLAGKTLINETPAGTAAKIRGSMIRNGTLTKSLFLQKKLSANMFLQYPGSIVSQLSLNGSTGNFFSGSFTFMSKVEQKALVEGSTGAIVAAPTGRFHDAVAGFGGVLIADTPVDAVVTSVALQVQREGAGADYGMGSASAQGMRNGSLTASGTIAMLFKSWNEYDRYKAESVQPVAWRTADADGAAYVFGLLGSVLTNPKIVAGGRDQPVSVEWTVEGNPDPTFDLTLQVDRFSAVA</sequence>
<dbReference type="EMBL" id="MLCO01000101">
    <property type="protein sequence ID" value="ONG53449.1"/>
    <property type="molecule type" value="Genomic_DNA"/>
</dbReference>
<dbReference type="InterPro" id="IPR044000">
    <property type="entry name" value="Phage_tube_2"/>
</dbReference>
<evidence type="ECO:0000313" key="2">
    <source>
        <dbReference type="Proteomes" id="UP000188879"/>
    </source>
</evidence>
<comment type="caution">
    <text evidence="1">The sequence shown here is derived from an EMBL/GenBank/DDBJ whole genome shotgun (WGS) entry which is preliminary data.</text>
</comment>
<gene>
    <name evidence="1" type="ORF">BKE38_12095</name>
</gene>